<evidence type="ECO:0000313" key="1">
    <source>
        <dbReference type="EMBL" id="OGF20275.1"/>
    </source>
</evidence>
<accession>A0A1F5S0R2</accession>
<gene>
    <name evidence="1" type="ORF">A2Y83_01950</name>
</gene>
<comment type="caution">
    <text evidence="1">The sequence shown here is derived from an EMBL/GenBank/DDBJ whole genome shotgun (WGS) entry which is preliminary data.</text>
</comment>
<dbReference type="AlphaFoldDB" id="A0A1F5S0R2"/>
<name>A0A1F5S0R2_9BACT</name>
<sequence length="217" mass="25649">MPKLTDEQVGKLFQGFQNLLARFTDSNDSLAFATVIKNFEKSVAGKDFTEIIVKSEKQEKEIKRLRLLEGQLNLIKAIGGFGKQVKFRFMDRTYIQRRFPEKQQKIEEYLRKEENKFFEESEQAENEYVLYIKEILKLSDTTIRDASSTLLYFAGCGCHCEEYWQTEISFILENSSSIKKLILVYYVDIYKKSDDYKNFLFFLNAHNVEYIEVKIPE</sequence>
<dbReference type="EMBL" id="MFFS01000100">
    <property type="protein sequence ID" value="OGF20275.1"/>
    <property type="molecule type" value="Genomic_DNA"/>
</dbReference>
<organism evidence="1 2">
    <name type="scientific">Candidatus Falkowbacteria bacterium RBG_13_39_14</name>
    <dbReference type="NCBI Taxonomy" id="1797985"/>
    <lineage>
        <taxon>Bacteria</taxon>
        <taxon>Candidatus Falkowiibacteriota</taxon>
    </lineage>
</organism>
<dbReference type="Proteomes" id="UP000178323">
    <property type="component" value="Unassembled WGS sequence"/>
</dbReference>
<reference evidence="1 2" key="1">
    <citation type="journal article" date="2016" name="Nat. Commun.">
        <title>Thousands of microbial genomes shed light on interconnected biogeochemical processes in an aquifer system.</title>
        <authorList>
            <person name="Anantharaman K."/>
            <person name="Brown C.T."/>
            <person name="Hug L.A."/>
            <person name="Sharon I."/>
            <person name="Castelle C.J."/>
            <person name="Probst A.J."/>
            <person name="Thomas B.C."/>
            <person name="Singh A."/>
            <person name="Wilkins M.J."/>
            <person name="Karaoz U."/>
            <person name="Brodie E.L."/>
            <person name="Williams K.H."/>
            <person name="Hubbard S.S."/>
            <person name="Banfield J.F."/>
        </authorList>
    </citation>
    <scope>NUCLEOTIDE SEQUENCE [LARGE SCALE GENOMIC DNA]</scope>
</reference>
<proteinExistence type="predicted"/>
<protein>
    <submittedName>
        <fullName evidence="1">Uncharacterized protein</fullName>
    </submittedName>
</protein>
<evidence type="ECO:0000313" key="2">
    <source>
        <dbReference type="Proteomes" id="UP000178323"/>
    </source>
</evidence>